<evidence type="ECO:0000256" key="1">
    <source>
        <dbReference type="SAM" id="Phobius"/>
    </source>
</evidence>
<dbReference type="Pfam" id="PF17784">
    <property type="entry name" value="Sulfotransfer_4"/>
    <property type="match status" value="1"/>
</dbReference>
<proteinExistence type="predicted"/>
<dbReference type="SUPFAM" id="SSF52540">
    <property type="entry name" value="P-loop containing nucleoside triphosphate hydrolases"/>
    <property type="match status" value="1"/>
</dbReference>
<feature type="transmembrane region" description="Helical" evidence="1">
    <location>
        <begin position="241"/>
        <end position="265"/>
    </location>
</feature>
<evidence type="ECO:0000313" key="2">
    <source>
        <dbReference type="EMBL" id="VDP83549.1"/>
    </source>
</evidence>
<keyword evidence="1" id="KW-0812">Transmembrane</keyword>
<keyword evidence="3" id="KW-1185">Reference proteome</keyword>
<dbReference type="OrthoDB" id="272681at2759"/>
<organism evidence="4">
    <name type="scientific">Echinostoma caproni</name>
    <dbReference type="NCBI Taxonomy" id="27848"/>
    <lineage>
        <taxon>Eukaryota</taxon>
        <taxon>Metazoa</taxon>
        <taxon>Spiralia</taxon>
        <taxon>Lophotrochozoa</taxon>
        <taxon>Platyhelminthes</taxon>
        <taxon>Trematoda</taxon>
        <taxon>Digenea</taxon>
        <taxon>Plagiorchiida</taxon>
        <taxon>Echinostomata</taxon>
        <taxon>Echinostomatoidea</taxon>
        <taxon>Echinostomatidae</taxon>
        <taxon>Echinostoma</taxon>
    </lineage>
</organism>
<sequence>MFSNRPEEKEDDHAPLLVIGAGVFRTGTMTLKTALEILYQKPCYHMMEVAFKHLDHVKLWTQVYDRIEQDIDAELPPDLIKQIFKGYQMTTDIPGCVIYKQLMKIYPEAKVILTTRDPNTWIQSINEIVKPATSLFGSSWLGKLKERLVFTPGFLRMTNQYTTLCMGPDVNPDNDEQVKRAFVRRNEEVERTVPSDRLLVFQVKDGWEPLCRFLGKPIPDVPFPHVNDRETMKGRIRRIRMGANCLIAFSVVLLGVAIASGVFWFKTT</sequence>
<keyword evidence="1" id="KW-0472">Membrane</keyword>
<dbReference type="Gene3D" id="3.40.50.300">
    <property type="entry name" value="P-loop containing nucleotide triphosphate hydrolases"/>
    <property type="match status" value="1"/>
</dbReference>
<dbReference type="InterPro" id="IPR027417">
    <property type="entry name" value="P-loop_NTPase"/>
</dbReference>
<keyword evidence="1" id="KW-1133">Transmembrane helix</keyword>
<name>A0A183ANB6_9TREM</name>
<reference evidence="4" key="1">
    <citation type="submission" date="2016-06" db="UniProtKB">
        <authorList>
            <consortium name="WormBaseParasite"/>
        </authorList>
    </citation>
    <scope>IDENTIFICATION</scope>
</reference>
<accession>A0A183ANB6</accession>
<evidence type="ECO:0000313" key="3">
    <source>
        <dbReference type="Proteomes" id="UP000272942"/>
    </source>
</evidence>
<dbReference type="WBParaSite" id="ECPE_0000847701-mRNA-1">
    <property type="protein sequence ID" value="ECPE_0000847701-mRNA-1"/>
    <property type="gene ID" value="ECPE_0000847701"/>
</dbReference>
<dbReference type="PANTHER" id="PTHR36978:SF4">
    <property type="entry name" value="P-LOOP CONTAINING NUCLEOSIDE TRIPHOSPHATE HYDROLASE PROTEIN"/>
    <property type="match status" value="1"/>
</dbReference>
<protein>
    <submittedName>
        <fullName evidence="4">NAD dependent epimerase/dehydratase</fullName>
    </submittedName>
</protein>
<dbReference type="EMBL" id="UZAN01045991">
    <property type="protein sequence ID" value="VDP83549.1"/>
    <property type="molecule type" value="Genomic_DNA"/>
</dbReference>
<dbReference type="InterPro" id="IPR040632">
    <property type="entry name" value="Sulfotransfer_4"/>
</dbReference>
<dbReference type="Proteomes" id="UP000272942">
    <property type="component" value="Unassembled WGS sequence"/>
</dbReference>
<dbReference type="PANTHER" id="PTHR36978">
    <property type="entry name" value="P-LOOP CONTAINING NUCLEOTIDE TRIPHOSPHATE HYDROLASE"/>
    <property type="match status" value="1"/>
</dbReference>
<reference evidence="2 3" key="2">
    <citation type="submission" date="2018-11" db="EMBL/GenBank/DDBJ databases">
        <authorList>
            <consortium name="Pathogen Informatics"/>
        </authorList>
    </citation>
    <scope>NUCLEOTIDE SEQUENCE [LARGE SCALE GENOMIC DNA]</scope>
    <source>
        <strain evidence="2 3">Egypt</strain>
    </source>
</reference>
<dbReference type="AlphaFoldDB" id="A0A183ANB6"/>
<evidence type="ECO:0000313" key="4">
    <source>
        <dbReference type="WBParaSite" id="ECPE_0000847701-mRNA-1"/>
    </source>
</evidence>
<gene>
    <name evidence="2" type="ORF">ECPE_LOCUS8451</name>
</gene>